<dbReference type="EMBL" id="QBKT01000003">
    <property type="protein sequence ID" value="PTX62068.1"/>
    <property type="molecule type" value="Genomic_DNA"/>
</dbReference>
<comment type="caution">
    <text evidence="3">The sequence shown here is derived from an EMBL/GenBank/DDBJ whole genome shotgun (WGS) entry which is preliminary data.</text>
</comment>
<feature type="domain" description="2TM" evidence="2">
    <location>
        <begin position="26"/>
        <end position="108"/>
    </location>
</feature>
<dbReference type="OrthoDB" id="1495672at2"/>
<evidence type="ECO:0000256" key="1">
    <source>
        <dbReference type="SAM" id="Phobius"/>
    </source>
</evidence>
<keyword evidence="1" id="KW-0472">Membrane</keyword>
<gene>
    <name evidence="3" type="ORF">C8N46_103166</name>
</gene>
<evidence type="ECO:0000313" key="3">
    <source>
        <dbReference type="EMBL" id="PTX62068.1"/>
    </source>
</evidence>
<feature type="transmembrane region" description="Helical" evidence="1">
    <location>
        <begin position="74"/>
        <end position="95"/>
    </location>
</feature>
<dbReference type="AlphaFoldDB" id="A0A2T6C175"/>
<keyword evidence="1" id="KW-1133">Transmembrane helix</keyword>
<dbReference type="InterPro" id="IPR025698">
    <property type="entry name" value="2TM_dom"/>
</dbReference>
<feature type="transmembrane region" description="Helical" evidence="1">
    <location>
        <begin position="37"/>
        <end position="59"/>
    </location>
</feature>
<organism evidence="3 4">
    <name type="scientific">Kordia periserrulae</name>
    <dbReference type="NCBI Taxonomy" id="701523"/>
    <lineage>
        <taxon>Bacteria</taxon>
        <taxon>Pseudomonadati</taxon>
        <taxon>Bacteroidota</taxon>
        <taxon>Flavobacteriia</taxon>
        <taxon>Flavobacteriales</taxon>
        <taxon>Flavobacteriaceae</taxon>
        <taxon>Kordia</taxon>
    </lineage>
</organism>
<keyword evidence="1" id="KW-0812">Transmembrane</keyword>
<keyword evidence="4" id="KW-1185">Reference proteome</keyword>
<evidence type="ECO:0000259" key="2">
    <source>
        <dbReference type="Pfam" id="PF13239"/>
    </source>
</evidence>
<dbReference type="Proteomes" id="UP000244090">
    <property type="component" value="Unassembled WGS sequence"/>
</dbReference>
<dbReference type="Pfam" id="PF13239">
    <property type="entry name" value="2TM"/>
    <property type="match status" value="1"/>
</dbReference>
<evidence type="ECO:0000313" key="4">
    <source>
        <dbReference type="Proteomes" id="UP000244090"/>
    </source>
</evidence>
<reference evidence="3 4" key="1">
    <citation type="submission" date="2018-04" db="EMBL/GenBank/DDBJ databases">
        <title>Genomic Encyclopedia of Archaeal and Bacterial Type Strains, Phase II (KMG-II): from individual species to whole genera.</title>
        <authorList>
            <person name="Goeker M."/>
        </authorList>
    </citation>
    <scope>NUCLEOTIDE SEQUENCE [LARGE SCALE GENOMIC DNA]</scope>
    <source>
        <strain evidence="3 4">DSM 25731</strain>
    </source>
</reference>
<accession>A0A2T6C175</accession>
<name>A0A2T6C175_9FLAO</name>
<proteinExistence type="predicted"/>
<dbReference type="RefSeq" id="WP_108114294.1">
    <property type="nucleotide sequence ID" value="NZ_QBKT01000003.1"/>
</dbReference>
<sequence length="116" mass="13763">MERLPSNIEESDTYTRDYKKEEAYLRARKKVEKLKGFYGHLASYVIINTFILILIAINIDEGETFWKFGHFSTAFFWGIGLAFHAAGIFGPDMLLGKKWEERKIKEYMSDKRRNWE</sequence>
<protein>
    <submittedName>
        <fullName evidence="3">2TM domain-containing protein</fullName>
    </submittedName>
</protein>